<dbReference type="InterPro" id="IPR009351">
    <property type="entry name" value="AlkZ-like"/>
</dbReference>
<gene>
    <name evidence="1" type="ORF">MNQ99_13010</name>
</gene>
<dbReference type="EMBL" id="CP093326">
    <property type="protein sequence ID" value="UNK44874.1"/>
    <property type="molecule type" value="Genomic_DNA"/>
</dbReference>
<dbReference type="RefSeq" id="WP_241913221.1">
    <property type="nucleotide sequence ID" value="NZ_CP093326.1"/>
</dbReference>
<sequence>MQQPGPQDIRRHRLRAQRLWDHPADDADAALRWLLAFQSQEYAYARWSLAQRTGGPARDNAADVDAAIAAGTILRTHILRPTWHFVHRDDLRWLMLLCEPRLKAGNKGRDRQLGLDAATVARSNDVLAAAVTDGRHRTRDELASRLTEAGLLEDDGVKLNGAPLRGQRLGHLVFHAEMDRILVSGMPRSAESGAVQQTYASFDERVPLLTADYDRDAALGRLTARYFASRGPASVKDCSDWSKLPQADIRRGLEAGGQEGLELTEADDVQLWFSTAAGTNDGTSPAENEPPRADLIQCYDEYVMGYTKTRGYLGGSAPAALSSTVPQHVLLLDGKMAGNWKHVLKPGSAELRLRPLRAFSAAERHAVDGAVERYAVFLRRPLTLELA</sequence>
<evidence type="ECO:0000313" key="1">
    <source>
        <dbReference type="EMBL" id="UNK44874.1"/>
    </source>
</evidence>
<keyword evidence="1" id="KW-0238">DNA-binding</keyword>
<dbReference type="PANTHER" id="PTHR38479">
    <property type="entry name" value="LMO0824 PROTEIN"/>
    <property type="match status" value="1"/>
</dbReference>
<name>A0ABY3W3Z8_9MICC</name>
<proteinExistence type="predicted"/>
<keyword evidence="2" id="KW-1185">Reference proteome</keyword>
<dbReference type="Pfam" id="PF06224">
    <property type="entry name" value="AlkZ-like"/>
    <property type="match status" value="1"/>
</dbReference>
<dbReference type="GO" id="GO:0003677">
    <property type="term" value="F:DNA binding"/>
    <property type="evidence" value="ECO:0007669"/>
    <property type="project" value="UniProtKB-KW"/>
</dbReference>
<evidence type="ECO:0000313" key="2">
    <source>
        <dbReference type="Proteomes" id="UP000829069"/>
    </source>
</evidence>
<dbReference type="PANTHER" id="PTHR38479:SF2">
    <property type="entry name" value="WINGED HELIX DNA-BINDING DOMAIN-CONTAINING PROTEIN"/>
    <property type="match status" value="1"/>
</dbReference>
<organism evidence="1 2">
    <name type="scientific">Arthrobacter sulfonylureivorans</name>
    <dbReference type="NCBI Taxonomy" id="2486855"/>
    <lineage>
        <taxon>Bacteria</taxon>
        <taxon>Bacillati</taxon>
        <taxon>Actinomycetota</taxon>
        <taxon>Actinomycetes</taxon>
        <taxon>Micrococcales</taxon>
        <taxon>Micrococcaceae</taxon>
        <taxon>Arthrobacter</taxon>
    </lineage>
</organism>
<reference evidence="1 2" key="1">
    <citation type="submission" date="2022-03" db="EMBL/GenBank/DDBJ databases">
        <title>Isotopic signatures of nitrous oxide derived from detoxification processes.</title>
        <authorList>
            <person name="Behrendt U."/>
            <person name="Buchen C."/>
            <person name="Well R."/>
            <person name="Ulrich A."/>
            <person name="Rohe L."/>
            <person name="Kolb S."/>
            <person name="Schloter M."/>
            <person name="Horn M.A."/>
            <person name="Augustin J."/>
        </authorList>
    </citation>
    <scope>NUCLEOTIDE SEQUENCE [LARGE SCALE GENOMIC DNA]</scope>
    <source>
        <strain evidence="1 2">S4-C24</strain>
    </source>
</reference>
<protein>
    <submittedName>
        <fullName evidence="1">Winged helix DNA-binding domain-containing protein</fullName>
    </submittedName>
</protein>
<accession>A0ABY3W3Z8</accession>
<dbReference type="Proteomes" id="UP000829069">
    <property type="component" value="Chromosome"/>
</dbReference>